<dbReference type="Pfam" id="PF02493">
    <property type="entry name" value="MORN"/>
    <property type="match status" value="3"/>
</dbReference>
<dbReference type="InterPro" id="IPR042814">
    <property type="entry name" value="Morn5"/>
</dbReference>
<dbReference type="Gene3D" id="2.20.110.10">
    <property type="entry name" value="Histone H3 K4-specific methyltransferase SET7/9 N-terminal domain"/>
    <property type="match status" value="1"/>
</dbReference>
<sequence>MAFYGSPFLAEQKNERIEGKGKYTFPSGNIYVGEFKDGKFHGKGIIHFKTGGQYEAEWINGIAQEGQYTFKDGLIYEAENWDYCTKEDRRFFAERVNGFSAGIKKF</sequence>
<evidence type="ECO:0000256" key="3">
    <source>
        <dbReference type="ARBA" id="ARBA00022737"/>
    </source>
</evidence>
<keyword evidence="8" id="KW-1185">Reference proteome</keyword>
<organism evidence="7 8">
    <name type="scientific">Clydaea vesicula</name>
    <dbReference type="NCBI Taxonomy" id="447962"/>
    <lineage>
        <taxon>Eukaryota</taxon>
        <taxon>Fungi</taxon>
        <taxon>Fungi incertae sedis</taxon>
        <taxon>Chytridiomycota</taxon>
        <taxon>Chytridiomycota incertae sedis</taxon>
        <taxon>Chytridiomycetes</taxon>
        <taxon>Lobulomycetales</taxon>
        <taxon>Lobulomycetaceae</taxon>
        <taxon>Clydaea</taxon>
    </lineage>
</organism>
<dbReference type="PANTHER" id="PTHR46437">
    <property type="entry name" value="MORN REPEAT-CONTAINING PROTEIN 5"/>
    <property type="match status" value="1"/>
</dbReference>
<evidence type="ECO:0000313" key="7">
    <source>
        <dbReference type="EMBL" id="KAJ3215829.1"/>
    </source>
</evidence>
<comment type="caution">
    <text evidence="7">The sequence shown here is derived from an EMBL/GenBank/DDBJ whole genome shotgun (WGS) entry which is preliminary data.</text>
</comment>
<evidence type="ECO:0000256" key="6">
    <source>
        <dbReference type="ARBA" id="ARBA00023273"/>
    </source>
</evidence>
<dbReference type="EMBL" id="JADGJW010000517">
    <property type="protein sequence ID" value="KAJ3215829.1"/>
    <property type="molecule type" value="Genomic_DNA"/>
</dbReference>
<proteinExistence type="predicted"/>
<protein>
    <recommendedName>
        <fullName evidence="2">MORN repeat-containing protein 5</fullName>
    </recommendedName>
</protein>
<dbReference type="Proteomes" id="UP001211065">
    <property type="component" value="Unassembled WGS sequence"/>
</dbReference>
<evidence type="ECO:0000256" key="1">
    <source>
        <dbReference type="ARBA" id="ARBA00004230"/>
    </source>
</evidence>
<dbReference type="AlphaFoldDB" id="A0AAD5TY74"/>
<name>A0AAD5TY74_9FUNG</name>
<evidence type="ECO:0000256" key="2">
    <source>
        <dbReference type="ARBA" id="ARBA00016322"/>
    </source>
</evidence>
<dbReference type="InterPro" id="IPR003409">
    <property type="entry name" value="MORN"/>
</dbReference>
<evidence type="ECO:0000313" key="8">
    <source>
        <dbReference type="Proteomes" id="UP001211065"/>
    </source>
</evidence>
<keyword evidence="5" id="KW-0969">Cilium</keyword>
<dbReference type="SUPFAM" id="SSF82185">
    <property type="entry name" value="Histone H3 K4-specific methyltransferase SET7/9 N-terminal domain"/>
    <property type="match status" value="1"/>
</dbReference>
<keyword evidence="4" id="KW-0282">Flagellum</keyword>
<gene>
    <name evidence="7" type="primary">MORN5</name>
    <name evidence="7" type="ORF">HK099_006173</name>
</gene>
<dbReference type="PANTHER" id="PTHR46437:SF1">
    <property type="entry name" value="MORN REPEAT-CONTAINING PROTEIN 5"/>
    <property type="match status" value="1"/>
</dbReference>
<keyword evidence="6" id="KW-0966">Cell projection</keyword>
<evidence type="ECO:0000256" key="4">
    <source>
        <dbReference type="ARBA" id="ARBA00022846"/>
    </source>
</evidence>
<comment type="subcellular location">
    <subcellularLocation>
        <location evidence="1">Cell projection</location>
        <location evidence="1">Cilium</location>
        <location evidence="1">Flagellum</location>
    </subcellularLocation>
</comment>
<dbReference type="GO" id="GO:0031514">
    <property type="term" value="C:motile cilium"/>
    <property type="evidence" value="ECO:0007669"/>
    <property type="project" value="UniProtKB-SubCell"/>
</dbReference>
<dbReference type="SMART" id="SM00698">
    <property type="entry name" value="MORN"/>
    <property type="match status" value="1"/>
</dbReference>
<keyword evidence="3" id="KW-0677">Repeat</keyword>
<accession>A0AAD5TY74</accession>
<reference evidence="7" key="1">
    <citation type="submission" date="2020-05" db="EMBL/GenBank/DDBJ databases">
        <title>Phylogenomic resolution of chytrid fungi.</title>
        <authorList>
            <person name="Stajich J.E."/>
            <person name="Amses K."/>
            <person name="Simmons R."/>
            <person name="Seto K."/>
            <person name="Myers J."/>
            <person name="Bonds A."/>
            <person name="Quandt C.A."/>
            <person name="Barry K."/>
            <person name="Liu P."/>
            <person name="Grigoriev I."/>
            <person name="Longcore J.E."/>
            <person name="James T.Y."/>
        </authorList>
    </citation>
    <scope>NUCLEOTIDE SEQUENCE</scope>
    <source>
        <strain evidence="7">JEL0476</strain>
    </source>
</reference>
<evidence type="ECO:0000256" key="5">
    <source>
        <dbReference type="ARBA" id="ARBA00023069"/>
    </source>
</evidence>